<dbReference type="Proteomes" id="UP001184376">
    <property type="component" value="Unassembled WGS sequence"/>
</dbReference>
<accession>A0ACC6IUJ0</accession>
<reference evidence="1" key="1">
    <citation type="submission" date="2023-07" db="EMBL/GenBank/DDBJ databases">
        <title>Sorghum-associated microbial communities from plants grown in Nebraska, USA.</title>
        <authorList>
            <person name="Schachtman D."/>
        </authorList>
    </citation>
    <scope>NUCLEOTIDE SEQUENCE</scope>
    <source>
        <strain evidence="1">DS1280</strain>
    </source>
</reference>
<organism evidence="1 2">
    <name type="scientific">Chryseobacterium bernardetii</name>
    <dbReference type="NCBI Taxonomy" id="1241978"/>
    <lineage>
        <taxon>Bacteria</taxon>
        <taxon>Pseudomonadati</taxon>
        <taxon>Bacteroidota</taxon>
        <taxon>Flavobacteriia</taxon>
        <taxon>Flavobacteriales</taxon>
        <taxon>Weeksellaceae</taxon>
        <taxon>Chryseobacterium group</taxon>
        <taxon>Chryseobacterium</taxon>
    </lineage>
</organism>
<comment type="caution">
    <text evidence="1">The sequence shown here is derived from an EMBL/GenBank/DDBJ whole genome shotgun (WGS) entry which is preliminary data.</text>
</comment>
<sequence length="121" mass="13412">MKKNLIAIICFVSGLTYSQQNGSVGISKDVSFQPDSKAILDVGSEDAGVLFPRFTTLERDAIAVSSQDDGLLIYNTDEKCFNYYHAMSNVWKHMCGMEGSPIPVPHGKLVQQTKNLKKKKQ</sequence>
<evidence type="ECO:0000313" key="1">
    <source>
        <dbReference type="EMBL" id="MDR6441404.1"/>
    </source>
</evidence>
<gene>
    <name evidence="1" type="ORF">J2795_002104</name>
</gene>
<protein>
    <submittedName>
        <fullName evidence="1">Uncharacterized protein</fullName>
    </submittedName>
</protein>
<keyword evidence="2" id="KW-1185">Reference proteome</keyword>
<evidence type="ECO:0000313" key="2">
    <source>
        <dbReference type="Proteomes" id="UP001184376"/>
    </source>
</evidence>
<dbReference type="EMBL" id="JAVDRG010000002">
    <property type="protein sequence ID" value="MDR6441404.1"/>
    <property type="molecule type" value="Genomic_DNA"/>
</dbReference>
<name>A0ACC6IUJ0_9FLAO</name>
<proteinExistence type="predicted"/>